<dbReference type="EMBL" id="JRVC01000001">
    <property type="protein sequence ID" value="KHS49389.1"/>
    <property type="molecule type" value="Genomic_DNA"/>
</dbReference>
<comment type="caution">
    <text evidence="4">The sequence shown here is derived from an EMBL/GenBank/DDBJ whole genome shotgun (WGS) entry which is preliminary data.</text>
</comment>
<dbReference type="InterPro" id="IPR047057">
    <property type="entry name" value="MerR_fam"/>
</dbReference>
<evidence type="ECO:0000259" key="3">
    <source>
        <dbReference type="PROSITE" id="PS50937"/>
    </source>
</evidence>
<gene>
    <name evidence="4" type="ORF">NJ75_00092</name>
    <name evidence="5" type="ORF">NJ75_00314</name>
</gene>
<dbReference type="PANTHER" id="PTHR30204">
    <property type="entry name" value="REDOX-CYCLING DRUG-SENSING TRANSCRIPTIONAL ACTIVATOR SOXR"/>
    <property type="match status" value="1"/>
</dbReference>
<accession>A0A0B9AJ96</accession>
<dbReference type="Pfam" id="PF13411">
    <property type="entry name" value="MerR_1"/>
    <property type="match status" value="1"/>
</dbReference>
<dbReference type="Gene3D" id="1.10.1660.10">
    <property type="match status" value="1"/>
</dbReference>
<evidence type="ECO:0000256" key="2">
    <source>
        <dbReference type="SAM" id="MobiDB-lite"/>
    </source>
</evidence>
<dbReference type="InterPro" id="IPR009061">
    <property type="entry name" value="DNA-bd_dom_put_sf"/>
</dbReference>
<dbReference type="STRING" id="48936.NJ75_00092"/>
<evidence type="ECO:0000313" key="6">
    <source>
        <dbReference type="Proteomes" id="UP000031338"/>
    </source>
</evidence>
<feature type="region of interest" description="Disordered" evidence="2">
    <location>
        <begin position="1"/>
        <end position="42"/>
    </location>
</feature>
<reference evidence="4 6" key="1">
    <citation type="submission" date="2014-10" db="EMBL/GenBank/DDBJ databases">
        <title>Draft genome sequence of Novosphingobium subterraneum DSM 12447.</title>
        <authorList>
            <person name="Gan H.M."/>
            <person name="Gan H.Y."/>
            <person name="Savka M.A."/>
        </authorList>
    </citation>
    <scope>NUCLEOTIDE SEQUENCE [LARGE SCALE GENOMIC DNA]</scope>
    <source>
        <strain evidence="4 6">DSM 12447</strain>
    </source>
</reference>
<keyword evidence="1" id="KW-0238">DNA-binding</keyword>
<dbReference type="GO" id="GO:0003700">
    <property type="term" value="F:DNA-binding transcription factor activity"/>
    <property type="evidence" value="ECO:0007669"/>
    <property type="project" value="InterPro"/>
</dbReference>
<organism evidence="4 6">
    <name type="scientific">Novosphingobium subterraneum</name>
    <dbReference type="NCBI Taxonomy" id="48936"/>
    <lineage>
        <taxon>Bacteria</taxon>
        <taxon>Pseudomonadati</taxon>
        <taxon>Pseudomonadota</taxon>
        <taxon>Alphaproteobacteria</taxon>
        <taxon>Sphingomonadales</taxon>
        <taxon>Sphingomonadaceae</taxon>
        <taxon>Novosphingobium</taxon>
    </lineage>
</organism>
<dbReference type="AlphaFoldDB" id="A0A0B9AJ96"/>
<dbReference type="PANTHER" id="PTHR30204:SF93">
    <property type="entry name" value="HTH MERR-TYPE DOMAIN-CONTAINING PROTEIN"/>
    <property type="match status" value="1"/>
</dbReference>
<name>A0A0B9AJ96_9SPHN</name>
<evidence type="ECO:0000313" key="4">
    <source>
        <dbReference type="EMBL" id="KHS49389.1"/>
    </source>
</evidence>
<dbReference type="EMBL" id="JRVC01000001">
    <property type="protein sequence ID" value="KHS49611.1"/>
    <property type="molecule type" value="Genomic_DNA"/>
</dbReference>
<feature type="domain" description="HTH merR-type" evidence="3">
    <location>
        <begin position="53"/>
        <end position="122"/>
    </location>
</feature>
<feature type="compositionally biased region" description="Basic residues" evidence="2">
    <location>
        <begin position="30"/>
        <end position="40"/>
    </location>
</feature>
<evidence type="ECO:0000313" key="5">
    <source>
        <dbReference type="EMBL" id="KHS49611.1"/>
    </source>
</evidence>
<evidence type="ECO:0000256" key="1">
    <source>
        <dbReference type="ARBA" id="ARBA00023125"/>
    </source>
</evidence>
<dbReference type="InterPro" id="IPR000551">
    <property type="entry name" value="MerR-type_HTH_dom"/>
</dbReference>
<dbReference type="SUPFAM" id="SSF46955">
    <property type="entry name" value="Putative DNA-binding domain"/>
    <property type="match status" value="1"/>
</dbReference>
<protein>
    <submittedName>
        <fullName evidence="4">MerR family transcriptional regulator</fullName>
    </submittedName>
</protein>
<dbReference type="GO" id="GO:0003677">
    <property type="term" value="F:DNA binding"/>
    <property type="evidence" value="ECO:0007669"/>
    <property type="project" value="UniProtKB-KW"/>
</dbReference>
<proteinExistence type="predicted"/>
<keyword evidence="6" id="KW-1185">Reference proteome</keyword>
<dbReference type="PRINTS" id="PR00040">
    <property type="entry name" value="HTHMERR"/>
</dbReference>
<feature type="compositionally biased region" description="Low complexity" evidence="2">
    <location>
        <begin position="1"/>
        <end position="26"/>
    </location>
</feature>
<dbReference type="PATRIC" id="fig|48936.3.peg.322"/>
<sequence>MGTLAFPTGGPTTPTPRARRCTAGTPNNGSKRKPPAHKMQRPASHIGMDAMAGLKIGEFAAAAGVGRDAVRHYERIGLLPAVVRNGAGYRVYSDDDLERLQCIRHVHEAGFSLEQTRDLLEASTANRDRIETLLGVTRAKLDAARDNVEWLSEVVTFLTSLVAATPLDEAQPLWVGFQAGRCATRRRRSRFARGNC</sequence>
<dbReference type="Proteomes" id="UP000031338">
    <property type="component" value="Unassembled WGS sequence"/>
</dbReference>
<dbReference type="SMART" id="SM00422">
    <property type="entry name" value="HTH_MERR"/>
    <property type="match status" value="1"/>
</dbReference>
<dbReference type="PROSITE" id="PS50937">
    <property type="entry name" value="HTH_MERR_2"/>
    <property type="match status" value="1"/>
</dbReference>